<keyword evidence="3" id="KW-1185">Reference proteome</keyword>
<evidence type="ECO:0000313" key="3">
    <source>
        <dbReference type="Proteomes" id="UP001595880"/>
    </source>
</evidence>
<dbReference type="GO" id="GO:0008483">
    <property type="term" value="F:transaminase activity"/>
    <property type="evidence" value="ECO:0007669"/>
    <property type="project" value="UniProtKB-KW"/>
</dbReference>
<dbReference type="PIRSF" id="PIRSF000390">
    <property type="entry name" value="PLP_StrS"/>
    <property type="match status" value="1"/>
</dbReference>
<accession>A0ABV8VX89</accession>
<dbReference type="Gene3D" id="3.40.640.10">
    <property type="entry name" value="Type I PLP-dependent aspartate aminotransferase-like (Major domain)"/>
    <property type="match status" value="1"/>
</dbReference>
<evidence type="ECO:0000313" key="2">
    <source>
        <dbReference type="EMBL" id="MFC4388309.1"/>
    </source>
</evidence>
<dbReference type="NCBIfam" id="TIGR03588">
    <property type="entry name" value="PseC"/>
    <property type="match status" value="1"/>
</dbReference>
<sequence length="387" mass="43554">MKSRDTFLPYGKQWVDQVDIDEVVAVLQSDYLTTGTVIDQFEQRMAQYVGAKYAVAFANGTAALHGACVASGIKSGDEVITSPLTFAASANCVRYLDGKVIFSDIDHETYNLDPMLLEEKINHRTKAIITVDYTGQPCDYDKITPISKKNNLVLIADAAHGLGASYKGKKVGSLADMTMFSFHPVKSMTTGEGGIITTDSKVYYEKLKDFRSHGITRDPSRLQHSDKPWYYEMHSLGFNYRLTDIQAALGISQLSKLDSFIERRRQIAAKYTEALKSNPFIRTPYQLPNTSSSFHLYVIQLQTDKLQANRTEIFKKLIAANIGVNVHYIPVYYHPYYQQLGYKKGVCKQAEALYESILSLPIFPRMSDVDVADVIREVNRITNEVSM</sequence>
<dbReference type="InterPro" id="IPR000653">
    <property type="entry name" value="DegT/StrS_aminotransferase"/>
</dbReference>
<evidence type="ECO:0000256" key="1">
    <source>
        <dbReference type="RuleBase" id="RU004508"/>
    </source>
</evidence>
<keyword evidence="1" id="KW-0663">Pyridoxal phosphate</keyword>
<dbReference type="RefSeq" id="WP_390199245.1">
    <property type="nucleotide sequence ID" value="NZ_JBHSDV010000003.1"/>
</dbReference>
<dbReference type="InterPro" id="IPR015424">
    <property type="entry name" value="PyrdxlP-dep_Trfase"/>
</dbReference>
<comment type="similarity">
    <text evidence="1">Belongs to the DegT/DnrJ/EryC1 family.</text>
</comment>
<dbReference type="PANTHER" id="PTHR30244">
    <property type="entry name" value="TRANSAMINASE"/>
    <property type="match status" value="1"/>
</dbReference>
<proteinExistence type="inferred from homology"/>
<keyword evidence="2" id="KW-0032">Aminotransferase</keyword>
<gene>
    <name evidence="2" type="primary">pseC</name>
    <name evidence="2" type="ORF">ACFOZ1_10900</name>
</gene>
<dbReference type="InterPro" id="IPR020026">
    <property type="entry name" value="PseC"/>
</dbReference>
<dbReference type="Proteomes" id="UP001595880">
    <property type="component" value="Unassembled WGS sequence"/>
</dbReference>
<dbReference type="Pfam" id="PF01041">
    <property type="entry name" value="DegT_DnrJ_EryC1"/>
    <property type="match status" value="1"/>
</dbReference>
<dbReference type="EC" id="2.6.1.92" evidence="2"/>
<dbReference type="InterPro" id="IPR015422">
    <property type="entry name" value="PyrdxlP-dep_Trfase_small"/>
</dbReference>
<dbReference type="Gene3D" id="3.90.1150.10">
    <property type="entry name" value="Aspartate Aminotransferase, domain 1"/>
    <property type="match status" value="1"/>
</dbReference>
<comment type="caution">
    <text evidence="2">The sequence shown here is derived from an EMBL/GenBank/DDBJ whole genome shotgun (WGS) entry which is preliminary data.</text>
</comment>
<dbReference type="CDD" id="cd00616">
    <property type="entry name" value="AHBA_syn"/>
    <property type="match status" value="1"/>
</dbReference>
<reference evidence="3" key="1">
    <citation type="journal article" date="2019" name="Int. J. Syst. Evol. Microbiol.">
        <title>The Global Catalogue of Microorganisms (GCM) 10K type strain sequencing project: providing services to taxonomists for standard genome sequencing and annotation.</title>
        <authorList>
            <consortium name="The Broad Institute Genomics Platform"/>
            <consortium name="The Broad Institute Genome Sequencing Center for Infectious Disease"/>
            <person name="Wu L."/>
            <person name="Ma J."/>
        </authorList>
    </citation>
    <scope>NUCLEOTIDE SEQUENCE [LARGE SCALE GENOMIC DNA]</scope>
    <source>
        <strain evidence="3">KACC 14058</strain>
    </source>
</reference>
<keyword evidence="2" id="KW-0808">Transferase</keyword>
<protein>
    <submittedName>
        <fullName evidence="2">UDP-4-amino-4, 6-dideoxy-N-acetyl-beta-L-altrosamine transaminase</fullName>
        <ecNumber evidence="2">2.6.1.92</ecNumber>
    </submittedName>
</protein>
<name>A0ABV8VX89_9BACI</name>
<organism evidence="2 3">
    <name type="scientific">Gracilibacillus marinus</name>
    <dbReference type="NCBI Taxonomy" id="630535"/>
    <lineage>
        <taxon>Bacteria</taxon>
        <taxon>Bacillati</taxon>
        <taxon>Bacillota</taxon>
        <taxon>Bacilli</taxon>
        <taxon>Bacillales</taxon>
        <taxon>Bacillaceae</taxon>
        <taxon>Gracilibacillus</taxon>
    </lineage>
</organism>
<dbReference type="EMBL" id="JBHSDV010000003">
    <property type="protein sequence ID" value="MFC4388309.1"/>
    <property type="molecule type" value="Genomic_DNA"/>
</dbReference>
<dbReference type="SUPFAM" id="SSF53383">
    <property type="entry name" value="PLP-dependent transferases"/>
    <property type="match status" value="1"/>
</dbReference>
<dbReference type="PANTHER" id="PTHR30244:SF34">
    <property type="entry name" value="DTDP-4-AMINO-4,6-DIDEOXYGALACTOSE TRANSAMINASE"/>
    <property type="match status" value="1"/>
</dbReference>
<dbReference type="InterPro" id="IPR015421">
    <property type="entry name" value="PyrdxlP-dep_Trfase_major"/>
</dbReference>